<dbReference type="SUPFAM" id="SSF52540">
    <property type="entry name" value="P-loop containing nucleoside triphosphate hydrolases"/>
    <property type="match status" value="1"/>
</dbReference>
<keyword evidence="8" id="KW-0378">Hydrolase</keyword>
<evidence type="ECO:0000259" key="11">
    <source>
        <dbReference type="PROSITE" id="PS52020"/>
    </source>
</evidence>
<evidence type="ECO:0000256" key="8">
    <source>
        <dbReference type="ARBA" id="ARBA00022801"/>
    </source>
</evidence>
<protein>
    <submittedName>
        <fullName evidence="12">Replication protein</fullName>
    </submittedName>
</protein>
<dbReference type="Gene3D" id="3.40.1310.20">
    <property type="match status" value="1"/>
</dbReference>
<evidence type="ECO:0000256" key="6">
    <source>
        <dbReference type="ARBA" id="ARBA00022741"/>
    </source>
</evidence>
<accession>A0ABZ3CFW2</accession>
<feature type="domain" description="CRESS-DNA virus Rep endonuclease" evidence="11">
    <location>
        <begin position="33"/>
        <end position="162"/>
    </location>
</feature>
<sequence>MRFYIFKAPNLIGAYTRKSISMKKTNNIKKETMFQAQNIFLTYSQCDLSKEEIKTFIINLCNEKKLQINYLVVGIENHQDHKGKHHHVFFQLNKRFKTRDLTIFNIPKNIKEKKLIDTENIKIKDLFYSPHIEPRPGNPIKDTTDVRNYVKKDGDFIEEGTFKHVRYIKLSKNEKPTELENLTNNYFLKLREEYQQKEINISKTKTEIFKKLKLYAESLEPNYAFKNTKRFKNMAYEHIYESEVKENIIFDFCTFKKIPILISIYEILKTQKEQLSNGISQRFKTLIIEGNSKSGKTQFFKSLLTKLDLLFNYIKDDVDFSDENYDEDKYVNIYDDIDIYNIQARNLTKVIIGNQKDSIVNMKYKPRTKIKGTDISIILVNEDTSVEKYCFDNFKRGRKEYKYIRENAIFINLDKHTITHYEYQKYENEQAVIQHFEIPKNWDGLLYFLDQKNES</sequence>
<keyword evidence="6" id="KW-0547">Nucleotide-binding</keyword>
<keyword evidence="2" id="KW-0548">Nucleotidyltransferase</keyword>
<keyword evidence="10" id="KW-0238">DNA-binding</keyword>
<dbReference type="PROSITE" id="PS52020">
    <property type="entry name" value="CRESS_DNA_REP"/>
    <property type="match status" value="1"/>
</dbReference>
<keyword evidence="9" id="KW-0190">Covalent protein-DNA linkage</keyword>
<keyword evidence="3" id="KW-0235">DNA replication</keyword>
<gene>
    <name evidence="12" type="ORF">QN326_p00010</name>
</gene>
<dbReference type="SUPFAM" id="SSF55464">
    <property type="entry name" value="Origin of replication-binding domain, RBD-like"/>
    <property type="match status" value="1"/>
</dbReference>
<keyword evidence="12" id="KW-0614">Plasmid</keyword>
<geneLocation type="plasmid" evidence="12 13">
    <name>pM8-6959</name>
</geneLocation>
<evidence type="ECO:0000256" key="2">
    <source>
        <dbReference type="ARBA" id="ARBA00022695"/>
    </source>
</evidence>
<evidence type="ECO:0000256" key="4">
    <source>
        <dbReference type="ARBA" id="ARBA00022722"/>
    </source>
</evidence>
<keyword evidence="13" id="KW-1185">Reference proteome</keyword>
<proteinExistence type="predicted"/>
<evidence type="ECO:0000256" key="3">
    <source>
        <dbReference type="ARBA" id="ARBA00022705"/>
    </source>
</evidence>
<evidence type="ECO:0000256" key="9">
    <source>
        <dbReference type="ARBA" id="ARBA00023124"/>
    </source>
</evidence>
<evidence type="ECO:0000256" key="10">
    <source>
        <dbReference type="ARBA" id="ARBA00023125"/>
    </source>
</evidence>
<evidence type="ECO:0000256" key="1">
    <source>
        <dbReference type="ARBA" id="ARBA00022679"/>
    </source>
</evidence>
<keyword evidence="4" id="KW-0540">Nuclease</keyword>
<dbReference type="Proteomes" id="UP001483898">
    <property type="component" value="Plasmid pM8-6959"/>
</dbReference>
<evidence type="ECO:0000256" key="5">
    <source>
        <dbReference type="ARBA" id="ARBA00022723"/>
    </source>
</evidence>
<keyword evidence="5" id="KW-0479">Metal-binding</keyword>
<dbReference type="InterPro" id="IPR027417">
    <property type="entry name" value="P-loop_NTPase"/>
</dbReference>
<reference evidence="12" key="1">
    <citation type="submission" date="2023-06" db="EMBL/GenBank/DDBJ databases">
        <title>Complete Genome of Candidatus Phytoplasma asteris M8.</title>
        <authorList>
            <person name="Toth R."/>
            <person name="Ilic A.-M."/>
            <person name="Huettel B."/>
            <person name="Duduk B."/>
            <person name="Kube M."/>
        </authorList>
    </citation>
    <scope>NUCLEOTIDE SEQUENCE [LARGE SCALE GENOMIC DNA]</scope>
    <source>
        <strain evidence="12">M8</strain>
    </source>
</reference>
<dbReference type="InterPro" id="IPR049912">
    <property type="entry name" value="CRESS_DNA_REP"/>
</dbReference>
<evidence type="ECO:0000313" key="12">
    <source>
        <dbReference type="EMBL" id="WZX02783.1"/>
    </source>
</evidence>
<evidence type="ECO:0000313" key="13">
    <source>
        <dbReference type="Proteomes" id="UP001483898"/>
    </source>
</evidence>
<organism evidence="12 13">
    <name type="scientific">Candidatus Phytoplasma asteris</name>
    <dbReference type="NCBI Taxonomy" id="85620"/>
    <lineage>
        <taxon>Bacteria</taxon>
        <taxon>Bacillati</taxon>
        <taxon>Mycoplasmatota</taxon>
        <taxon>Mollicutes</taxon>
        <taxon>Acholeplasmatales</taxon>
        <taxon>Acholeplasmataceae</taxon>
        <taxon>Candidatus Phytoplasma</taxon>
        <taxon>16SrI (Aster yellows group)</taxon>
    </lineage>
</organism>
<keyword evidence="7" id="KW-0255">Endonuclease</keyword>
<name>A0ABZ3CFW2_9MOLU</name>
<keyword evidence="1" id="KW-0808">Transferase</keyword>
<dbReference type="EMBL" id="CP128415">
    <property type="protein sequence ID" value="WZX02783.1"/>
    <property type="molecule type" value="Genomic_DNA"/>
</dbReference>
<dbReference type="Pfam" id="PF00799">
    <property type="entry name" value="Gemini_AL1"/>
    <property type="match status" value="1"/>
</dbReference>
<evidence type="ECO:0000256" key="7">
    <source>
        <dbReference type="ARBA" id="ARBA00022759"/>
    </source>
</evidence>